<dbReference type="FunFam" id="3.30.70.100:FF:000001">
    <property type="entry name" value="ATPase copper transporting beta"/>
    <property type="match status" value="1"/>
</dbReference>
<proteinExistence type="predicted"/>
<feature type="domain" description="HMA" evidence="2">
    <location>
        <begin position="2"/>
        <end position="66"/>
    </location>
</feature>
<dbReference type="GO" id="GO:0006825">
    <property type="term" value="P:copper ion transport"/>
    <property type="evidence" value="ECO:0007669"/>
    <property type="project" value="InterPro"/>
</dbReference>
<dbReference type="CDD" id="cd00371">
    <property type="entry name" value="HMA"/>
    <property type="match status" value="1"/>
</dbReference>
<name>A0A1I3JNT0_9BACL</name>
<dbReference type="EMBL" id="FORR01000001">
    <property type="protein sequence ID" value="SFI61932.1"/>
    <property type="molecule type" value="Genomic_DNA"/>
</dbReference>
<dbReference type="GO" id="GO:0005507">
    <property type="term" value="F:copper ion binding"/>
    <property type="evidence" value="ECO:0007669"/>
    <property type="project" value="InterPro"/>
</dbReference>
<evidence type="ECO:0000259" key="2">
    <source>
        <dbReference type="PROSITE" id="PS50846"/>
    </source>
</evidence>
<sequence length="66" mass="7292">MKKEILNVKGMSCQHCVNTIESTLKNMGASATVNLSNQTVTVEYDEREISLASIKEAIEDQGYDVI</sequence>
<dbReference type="PROSITE" id="PS50846">
    <property type="entry name" value="HMA_2"/>
    <property type="match status" value="1"/>
</dbReference>
<dbReference type="STRING" id="46223.SAMN05421852_101148"/>
<dbReference type="Pfam" id="PF00403">
    <property type="entry name" value="HMA"/>
    <property type="match status" value="1"/>
</dbReference>
<evidence type="ECO:0000313" key="3">
    <source>
        <dbReference type="EMBL" id="SFI61932.1"/>
    </source>
</evidence>
<dbReference type="InterPro" id="IPR006122">
    <property type="entry name" value="HMA_Cu_ion-bd"/>
</dbReference>
<dbReference type="Proteomes" id="UP000199545">
    <property type="component" value="Unassembled WGS sequence"/>
</dbReference>
<dbReference type="InterPro" id="IPR006121">
    <property type="entry name" value="HMA_dom"/>
</dbReference>
<dbReference type="Gene3D" id="3.30.70.100">
    <property type="match status" value="1"/>
</dbReference>
<dbReference type="InterPro" id="IPR000428">
    <property type="entry name" value="Cu-bd"/>
</dbReference>
<organism evidence="3 4">
    <name type="scientific">Thermoflavimicrobium dichotomicum</name>
    <dbReference type="NCBI Taxonomy" id="46223"/>
    <lineage>
        <taxon>Bacteria</taxon>
        <taxon>Bacillati</taxon>
        <taxon>Bacillota</taxon>
        <taxon>Bacilli</taxon>
        <taxon>Bacillales</taxon>
        <taxon>Thermoactinomycetaceae</taxon>
        <taxon>Thermoflavimicrobium</taxon>
    </lineage>
</organism>
<gene>
    <name evidence="3" type="ORF">SAMN05421852_101148</name>
</gene>
<dbReference type="AlphaFoldDB" id="A0A1I3JNT0"/>
<reference evidence="3 4" key="1">
    <citation type="submission" date="2016-10" db="EMBL/GenBank/DDBJ databases">
        <authorList>
            <person name="de Groot N.N."/>
        </authorList>
    </citation>
    <scope>NUCLEOTIDE SEQUENCE [LARGE SCALE GENOMIC DNA]</scope>
    <source>
        <strain evidence="3 4">DSM 44778</strain>
    </source>
</reference>
<dbReference type="OrthoDB" id="9813965at2"/>
<keyword evidence="4" id="KW-1185">Reference proteome</keyword>
<protein>
    <submittedName>
        <fullName evidence="3">Copper chaperone</fullName>
    </submittedName>
</protein>
<dbReference type="RefSeq" id="WP_093227109.1">
    <property type="nucleotide sequence ID" value="NZ_FORR01000001.1"/>
</dbReference>
<dbReference type="PRINTS" id="PR00944">
    <property type="entry name" value="CUEXPORT"/>
</dbReference>
<dbReference type="NCBIfam" id="TIGR00003">
    <property type="entry name" value="copper ion binding protein"/>
    <property type="match status" value="1"/>
</dbReference>
<dbReference type="SUPFAM" id="SSF55008">
    <property type="entry name" value="HMA, heavy metal-associated domain"/>
    <property type="match status" value="1"/>
</dbReference>
<accession>A0A1I3JNT0</accession>
<evidence type="ECO:0000256" key="1">
    <source>
        <dbReference type="ARBA" id="ARBA00022723"/>
    </source>
</evidence>
<evidence type="ECO:0000313" key="4">
    <source>
        <dbReference type="Proteomes" id="UP000199545"/>
    </source>
</evidence>
<keyword evidence="1" id="KW-0479">Metal-binding</keyword>
<dbReference type="InterPro" id="IPR036163">
    <property type="entry name" value="HMA_dom_sf"/>
</dbReference>